<proteinExistence type="predicted"/>
<gene>
    <name evidence="1" type="ORF">OBE_05252</name>
</gene>
<evidence type="ECO:0000313" key="1">
    <source>
        <dbReference type="EMBL" id="EKC67835.1"/>
    </source>
</evidence>
<organism evidence="1">
    <name type="scientific">human gut metagenome</name>
    <dbReference type="NCBI Taxonomy" id="408170"/>
    <lineage>
        <taxon>unclassified sequences</taxon>
        <taxon>metagenomes</taxon>
        <taxon>organismal metagenomes</taxon>
    </lineage>
</organism>
<dbReference type="AlphaFoldDB" id="K1TNB3"/>
<protein>
    <submittedName>
        <fullName evidence="1">HipA-like protein</fullName>
    </submittedName>
</protein>
<reference evidence="1" key="1">
    <citation type="journal article" date="2013" name="Environ. Microbiol.">
        <title>Microbiota from the distal guts of lean and obese adolescents exhibit partial functional redundancy besides clear differences in community structure.</title>
        <authorList>
            <person name="Ferrer M."/>
            <person name="Ruiz A."/>
            <person name="Lanza F."/>
            <person name="Haange S.B."/>
            <person name="Oberbach A."/>
            <person name="Till H."/>
            <person name="Bargiela R."/>
            <person name="Campoy C."/>
            <person name="Segura M.T."/>
            <person name="Richter M."/>
            <person name="von Bergen M."/>
            <person name="Seifert J."/>
            <person name="Suarez A."/>
        </authorList>
    </citation>
    <scope>NUCLEOTIDE SEQUENCE</scope>
</reference>
<dbReference type="EMBL" id="AJWZ01003584">
    <property type="protein sequence ID" value="EKC67835.1"/>
    <property type="molecule type" value="Genomic_DNA"/>
</dbReference>
<sequence>MKELNHCPSTLADGFSTYSPTACKKLFDGQNVSHLLDFEIDEISKTSETMTAMRRISVSGAQEKLVFALPLMEIWYILPRDLT</sequence>
<name>K1TNB3_9ZZZZ</name>
<accession>K1TNB3</accession>
<comment type="caution">
    <text evidence="1">The sequence shown here is derived from an EMBL/GenBank/DDBJ whole genome shotgun (WGS) entry which is preliminary data.</text>
</comment>